<name>A0AC35TVQ6_9BILA</name>
<evidence type="ECO:0000313" key="1">
    <source>
        <dbReference type="Proteomes" id="UP000095286"/>
    </source>
</evidence>
<dbReference type="Proteomes" id="UP000095286">
    <property type="component" value="Unplaced"/>
</dbReference>
<protein>
    <submittedName>
        <fullName evidence="2">Uncharacterized protein</fullName>
    </submittedName>
</protein>
<evidence type="ECO:0000313" key="2">
    <source>
        <dbReference type="WBParaSite" id="RSKR_0000483850.1"/>
    </source>
</evidence>
<accession>A0AC35TVQ6</accession>
<proteinExistence type="predicted"/>
<dbReference type="WBParaSite" id="RSKR_0000483850.1">
    <property type="protein sequence ID" value="RSKR_0000483850.1"/>
    <property type="gene ID" value="RSKR_0000483850"/>
</dbReference>
<sequence>MNPSNKQAMELALCQPQILEDCTKNTYTSIAFSNTNKKYLNSCNTLKTITFEGIGGDDYPEKLEQMLIIDRDQISGIFFGIPFNSHGQLISMIDSIPSEWFDCVVYYQVFFRVVVPYTTSDDTYVLLSKTFNDIFQKLLNMKMFIINIPCREFWDDNGDPILPLVAINYGEMLVILLHTMQSNKMMKISLRYKGIKTTTHLYSNLDEQIITSNFPNLKKISFDFCLKYDEAESCFEECQDIIKESTNKFLRPKQLHAESNNLATLLKFNEFLGEKYKDNKLLITITNFPDLFKTFRISNPNRNCNLQMVLCLDSPLTRNFLLSENSQEKCKENRLKTKSSILLNSYSFNMTELYLFSGTTFVLPDQRISLFKESLCLFSPFLTTLSLEISEFHVNDIGEKLASAYPHLKKLILSEYNNSYQLYDTDFFVRFTELELLHLNCIKFREFEYPASLKILRLTCASHRNMFPHPKPDNIQQLKNVNFDNPNNNNCLCYKRKELFNSCSAFYSFDKVVYCLHYKMKNDLQLFYTQPW</sequence>
<reference evidence="2" key="1">
    <citation type="submission" date="2016-11" db="UniProtKB">
        <authorList>
            <consortium name="WormBaseParasite"/>
        </authorList>
    </citation>
    <scope>IDENTIFICATION</scope>
    <source>
        <strain evidence="2">KR3021</strain>
    </source>
</reference>
<organism evidence="1 2">
    <name type="scientific">Rhabditophanes sp. KR3021</name>
    <dbReference type="NCBI Taxonomy" id="114890"/>
    <lineage>
        <taxon>Eukaryota</taxon>
        <taxon>Metazoa</taxon>
        <taxon>Ecdysozoa</taxon>
        <taxon>Nematoda</taxon>
        <taxon>Chromadorea</taxon>
        <taxon>Rhabditida</taxon>
        <taxon>Tylenchina</taxon>
        <taxon>Panagrolaimomorpha</taxon>
        <taxon>Strongyloidoidea</taxon>
        <taxon>Alloionematidae</taxon>
        <taxon>Rhabditophanes</taxon>
    </lineage>
</organism>